<dbReference type="EMBL" id="CAEZVI010000089">
    <property type="protein sequence ID" value="CAB4631094.1"/>
    <property type="molecule type" value="Genomic_DNA"/>
</dbReference>
<dbReference type="AlphaFoldDB" id="A0A6J6J3B3"/>
<evidence type="ECO:0000313" key="1">
    <source>
        <dbReference type="EMBL" id="CAB4631094.1"/>
    </source>
</evidence>
<proteinExistence type="predicted"/>
<reference evidence="1" key="1">
    <citation type="submission" date="2020-05" db="EMBL/GenBank/DDBJ databases">
        <authorList>
            <person name="Chiriac C."/>
            <person name="Salcher M."/>
            <person name="Ghai R."/>
            <person name="Kavagutti S V."/>
        </authorList>
    </citation>
    <scope>NUCLEOTIDE SEQUENCE</scope>
</reference>
<gene>
    <name evidence="1" type="ORF">UFOPK1981_00702</name>
</gene>
<organism evidence="1">
    <name type="scientific">freshwater metagenome</name>
    <dbReference type="NCBI Taxonomy" id="449393"/>
    <lineage>
        <taxon>unclassified sequences</taxon>
        <taxon>metagenomes</taxon>
        <taxon>ecological metagenomes</taxon>
    </lineage>
</organism>
<accession>A0A6J6J3B3</accession>
<sequence>MPHAITTIFSSDLISAEVKWISSSTICLLSLKRAINVSATALGCSKISLSMKCAKPPFCAALASQVISYSFGVTVFPSKSVIETEFGVSVTT</sequence>
<protein>
    <submittedName>
        <fullName evidence="1">Unannotated protein</fullName>
    </submittedName>
</protein>
<name>A0A6J6J3B3_9ZZZZ</name>